<proteinExistence type="inferred from homology"/>
<comment type="cofactor">
    <cofactor evidence="1">
        <name>(6R)-5,10-methylene-5,6,7,8-tetrahydrofolate</name>
        <dbReference type="ChEBI" id="CHEBI:15636"/>
    </cofactor>
</comment>
<dbReference type="EMBL" id="AWXE01000003">
    <property type="protein sequence ID" value="ERL47055.1"/>
    <property type="molecule type" value="Genomic_DNA"/>
</dbReference>
<dbReference type="AlphaFoldDB" id="U2WU29"/>
<feature type="domain" description="Photolyase/cryptochrome alpha/beta" evidence="7">
    <location>
        <begin position="8"/>
        <end position="138"/>
    </location>
</feature>
<evidence type="ECO:0000313" key="8">
    <source>
        <dbReference type="EMBL" id="ERL47055.1"/>
    </source>
</evidence>
<keyword evidence="3 4" id="KW-0274">FAD</keyword>
<dbReference type="GO" id="GO:0071949">
    <property type="term" value="F:FAD binding"/>
    <property type="evidence" value="ECO:0007669"/>
    <property type="project" value="TreeGrafter"/>
</dbReference>
<keyword evidence="8" id="KW-0436">Ligase</keyword>
<dbReference type="GO" id="GO:0003904">
    <property type="term" value="F:deoxyribodipyrimidine photo-lyase activity"/>
    <property type="evidence" value="ECO:0007669"/>
    <property type="project" value="TreeGrafter"/>
</dbReference>
<evidence type="ECO:0000259" key="7">
    <source>
        <dbReference type="PROSITE" id="PS51645"/>
    </source>
</evidence>
<dbReference type="PRINTS" id="PR00147">
    <property type="entry name" value="DNAPHOTLYASE"/>
</dbReference>
<feature type="region of interest" description="Disordered" evidence="6">
    <location>
        <begin position="489"/>
        <end position="521"/>
    </location>
</feature>
<dbReference type="InterPro" id="IPR014729">
    <property type="entry name" value="Rossmann-like_a/b/a_fold"/>
</dbReference>
<comment type="similarity">
    <text evidence="5">Belongs to the DNA photolyase family.</text>
</comment>
<keyword evidence="9" id="KW-1185">Reference proteome</keyword>
<dbReference type="InterPro" id="IPR005101">
    <property type="entry name" value="Cryptochr/Photolyase_FAD-bd"/>
</dbReference>
<comment type="cofactor">
    <cofactor evidence="4">
        <name>FAD</name>
        <dbReference type="ChEBI" id="CHEBI:57692"/>
    </cofactor>
    <text evidence="4">Binds 1 FAD per subunit.</text>
</comment>
<dbReference type="RefSeq" id="WP_021777008.1">
    <property type="nucleotide sequence ID" value="NZ_AWXE01000003.1"/>
</dbReference>
<reference evidence="8 9" key="1">
    <citation type="journal article" date="2014" name="FEMS Microbiol. Ecol.">
        <title>Genomic differentiation among two strains of the PS1 clade isolated from geographically separated marine habitats.</title>
        <authorList>
            <person name="Jimenez-Infante F."/>
            <person name="Ngugi D.K."/>
            <person name="Alam I."/>
            <person name="Rashid M."/>
            <person name="Baalawi W."/>
            <person name="Kamau A.A."/>
            <person name="Bajic V.B."/>
            <person name="Stingl U."/>
        </authorList>
    </citation>
    <scope>NUCLEOTIDE SEQUENCE [LARGE SCALE GENOMIC DNA]</scope>
    <source>
        <strain evidence="8 9">RS24</strain>
    </source>
</reference>
<name>U2WU29_9PROT</name>
<accession>U2WU29</accession>
<dbReference type="Pfam" id="PF00875">
    <property type="entry name" value="DNA_photolyase"/>
    <property type="match status" value="1"/>
</dbReference>
<evidence type="ECO:0000256" key="6">
    <source>
        <dbReference type="SAM" id="MobiDB-lite"/>
    </source>
</evidence>
<dbReference type="OrthoDB" id="9772484at2"/>
<dbReference type="InterPro" id="IPR006050">
    <property type="entry name" value="DNA_photolyase_N"/>
</dbReference>
<dbReference type="EC" id="6.3.5.3" evidence="8"/>
<evidence type="ECO:0000256" key="5">
    <source>
        <dbReference type="RuleBase" id="RU004182"/>
    </source>
</evidence>
<feature type="binding site" evidence="4">
    <location>
        <position position="274"/>
    </location>
    <ligand>
        <name>FAD</name>
        <dbReference type="ChEBI" id="CHEBI:57692"/>
    </ligand>
</feature>
<dbReference type="Gene3D" id="1.10.579.10">
    <property type="entry name" value="DNA Cyclobutane Dipyrimidine Photolyase, subunit A, domain 3"/>
    <property type="match status" value="1"/>
</dbReference>
<dbReference type="GO" id="GO:0009416">
    <property type="term" value="P:response to light stimulus"/>
    <property type="evidence" value="ECO:0007669"/>
    <property type="project" value="TreeGrafter"/>
</dbReference>
<organism evidence="8 9">
    <name type="scientific">Candidatus Micropelagius thuwalensis</name>
    <dbReference type="NCBI Taxonomy" id="1397666"/>
    <lineage>
        <taxon>Bacteria</taxon>
        <taxon>Pseudomonadati</taxon>
        <taxon>Pseudomonadota</taxon>
        <taxon>Alphaproteobacteria</taxon>
        <taxon>PS1 clade</taxon>
        <taxon>Candidatus Micropelagius</taxon>
    </lineage>
</organism>
<dbReference type="GO" id="GO:0003677">
    <property type="term" value="F:DNA binding"/>
    <property type="evidence" value="ECO:0007669"/>
    <property type="project" value="TreeGrafter"/>
</dbReference>
<evidence type="ECO:0000256" key="4">
    <source>
        <dbReference type="PIRSR" id="PIRSR602081-1"/>
    </source>
</evidence>
<feature type="compositionally biased region" description="Basic residues" evidence="6">
    <location>
        <begin position="493"/>
        <end position="506"/>
    </location>
</feature>
<dbReference type="STRING" id="1397666.RS24_00996"/>
<dbReference type="Gene3D" id="1.25.40.80">
    <property type="match status" value="1"/>
</dbReference>
<dbReference type="SUPFAM" id="SSF48173">
    <property type="entry name" value="Cryptochrome/photolyase FAD-binding domain"/>
    <property type="match status" value="1"/>
</dbReference>
<dbReference type="Pfam" id="PF03441">
    <property type="entry name" value="FAD_binding_7"/>
    <property type="match status" value="1"/>
</dbReference>
<comment type="caution">
    <text evidence="8">The sequence shown here is derived from an EMBL/GenBank/DDBJ whole genome shotgun (WGS) entry which is preliminary data.</text>
</comment>
<gene>
    <name evidence="8" type="primary">purS</name>
    <name evidence="8" type="ORF">RS24_00996</name>
</gene>
<feature type="binding site" evidence="4">
    <location>
        <position position="217"/>
    </location>
    <ligand>
        <name>FAD</name>
        <dbReference type="ChEBI" id="CHEBI:57692"/>
    </ligand>
</feature>
<evidence type="ECO:0000256" key="2">
    <source>
        <dbReference type="ARBA" id="ARBA00022630"/>
    </source>
</evidence>
<sequence length="521" mass="60151">MPKQAVQKIDIVWFKRDLRVQDHAPLEAASQTGNSVLPLYVVEGDYWAQPFASERHWLFLEACLTELRKDCAALGMPLVVRIGDVCAVLVDLQKQFDLQSIYAHEETGNGWTYERDKRVLNWCRDNEILFHEFPSNGVVRRLANRDKWSFERNRRMAQDMTPMPKALRPVDGVDSGVIPDVKNVFQDSWISREVQQGGRSAGQGVLKSFVDSRVSQYLKCLSAPGLSEQYASRLSPHLTWGTLSVREVVKTLSHYKNNADPRELPGSRRSLSAFQSRLSWRCHFIQKLEDQPSIETKCMHDFFEGLRESEHNQDYYDAWKNGMTGYPFIDACMRNLNHNGWITFRMRAMLVSFASYNLWLDWRKTGYHLAQVFTDYEPGIHYSQLQMQSGVTGINTVRIYNPVKQSMDHDPTGAFIRRWVPELQEVGSDWIHEPWKMDAGQQQKAQLKIGDTYPAPLTEHASAVKLARAKMAEVFRREGFRQTSKVVYEKLGSRRRKPKRSGRPSKVKPAEKPNAQLSFFE</sequence>
<keyword evidence="5" id="KW-0157">Chromophore</keyword>
<dbReference type="Gene3D" id="3.40.50.620">
    <property type="entry name" value="HUPs"/>
    <property type="match status" value="1"/>
</dbReference>
<dbReference type="PANTHER" id="PTHR11455:SF9">
    <property type="entry name" value="CRYPTOCHROME CIRCADIAN CLOCK 5 ISOFORM X1"/>
    <property type="match status" value="1"/>
</dbReference>
<dbReference type="InterPro" id="IPR002081">
    <property type="entry name" value="Cryptochrome/DNA_photolyase_1"/>
</dbReference>
<dbReference type="PANTHER" id="PTHR11455">
    <property type="entry name" value="CRYPTOCHROME"/>
    <property type="match status" value="1"/>
</dbReference>
<dbReference type="eggNOG" id="COG0415">
    <property type="taxonomic scope" value="Bacteria"/>
</dbReference>
<dbReference type="Proteomes" id="UP000016762">
    <property type="component" value="Unassembled WGS sequence"/>
</dbReference>
<dbReference type="InterPro" id="IPR036155">
    <property type="entry name" value="Crypto/Photolyase_N_sf"/>
</dbReference>
<evidence type="ECO:0000256" key="3">
    <source>
        <dbReference type="ARBA" id="ARBA00022827"/>
    </source>
</evidence>
<dbReference type="GO" id="GO:0004642">
    <property type="term" value="F:phosphoribosylformylglycinamidine synthase activity"/>
    <property type="evidence" value="ECO:0007669"/>
    <property type="project" value="UniProtKB-EC"/>
</dbReference>
<dbReference type="PATRIC" id="fig|1397666.3.peg.906"/>
<dbReference type="InterPro" id="IPR036134">
    <property type="entry name" value="Crypto/Photolyase_FAD-like_sf"/>
</dbReference>
<evidence type="ECO:0000313" key="9">
    <source>
        <dbReference type="Proteomes" id="UP000016762"/>
    </source>
</evidence>
<protein>
    <submittedName>
        <fullName evidence="8">Component of phosphoribosylformylglycinamidine synthetase protein</fullName>
        <ecNumber evidence="8">6.3.5.3</ecNumber>
    </submittedName>
</protein>
<evidence type="ECO:0000256" key="1">
    <source>
        <dbReference type="ARBA" id="ARBA00001932"/>
    </source>
</evidence>
<keyword evidence="2 4" id="KW-0285">Flavoprotein</keyword>
<dbReference type="PROSITE" id="PS51645">
    <property type="entry name" value="PHR_CRY_ALPHA_BETA"/>
    <property type="match status" value="1"/>
</dbReference>
<dbReference type="SUPFAM" id="SSF52425">
    <property type="entry name" value="Cryptochrome/photolyase, N-terminal domain"/>
    <property type="match status" value="1"/>
</dbReference>